<evidence type="ECO:0000313" key="15">
    <source>
        <dbReference type="Proteomes" id="UP000503349"/>
    </source>
</evidence>
<keyword evidence="4 11" id="KW-1133">Transmembrane helix</keyword>
<evidence type="ECO:0000256" key="11">
    <source>
        <dbReference type="SAM" id="Phobius"/>
    </source>
</evidence>
<keyword evidence="6" id="KW-1015">Disulfide bond</keyword>
<dbReference type="GO" id="GO:0050863">
    <property type="term" value="P:regulation of T cell activation"/>
    <property type="evidence" value="ECO:0007669"/>
    <property type="project" value="UniProtKB-ARBA"/>
</dbReference>
<reference evidence="15" key="2">
    <citation type="submission" date="2019-02" db="EMBL/GenBank/DDBJ databases">
        <title>Opniocepnalus argus Var Kimnra genome.</title>
        <authorList>
            <person name="Zhou C."/>
            <person name="Xiao S."/>
        </authorList>
    </citation>
    <scope>NUCLEOTIDE SEQUENCE [LARGE SCALE GENOMIC DNA]</scope>
</reference>
<feature type="domain" description="Ig-like" evidence="13">
    <location>
        <begin position="24"/>
        <end position="120"/>
    </location>
</feature>
<evidence type="ECO:0000256" key="5">
    <source>
        <dbReference type="ARBA" id="ARBA00023136"/>
    </source>
</evidence>
<evidence type="ECO:0000256" key="3">
    <source>
        <dbReference type="ARBA" id="ARBA00022729"/>
    </source>
</evidence>
<dbReference type="InterPro" id="IPR013783">
    <property type="entry name" value="Ig-like_fold"/>
</dbReference>
<feature type="region of interest" description="Disordered" evidence="10">
    <location>
        <begin position="327"/>
        <end position="348"/>
    </location>
</feature>
<dbReference type="InterPro" id="IPR007110">
    <property type="entry name" value="Ig-like_dom"/>
</dbReference>
<keyword evidence="8" id="KW-0393">Immunoglobulin domain</keyword>
<keyword evidence="3 12" id="KW-0732">Signal</keyword>
<feature type="chain" id="PRO_5026295654" evidence="12">
    <location>
        <begin position="23"/>
        <end position="460"/>
    </location>
</feature>
<gene>
    <name evidence="14" type="ORF">EXN66_Car013812</name>
</gene>
<protein>
    <submittedName>
        <fullName evidence="14">Butyrophilin subfamily 3 member A3</fullName>
    </submittedName>
</protein>
<organism evidence="14 15">
    <name type="scientific">Channa argus</name>
    <name type="common">Northern snakehead</name>
    <name type="synonym">Ophicephalus argus</name>
    <dbReference type="NCBI Taxonomy" id="215402"/>
    <lineage>
        <taxon>Eukaryota</taxon>
        <taxon>Metazoa</taxon>
        <taxon>Chordata</taxon>
        <taxon>Craniata</taxon>
        <taxon>Vertebrata</taxon>
        <taxon>Euteleostomi</taxon>
        <taxon>Actinopterygii</taxon>
        <taxon>Neopterygii</taxon>
        <taxon>Teleostei</taxon>
        <taxon>Neoteleostei</taxon>
        <taxon>Acanthomorphata</taxon>
        <taxon>Anabantaria</taxon>
        <taxon>Anabantiformes</taxon>
        <taxon>Channoidei</taxon>
        <taxon>Channidae</taxon>
        <taxon>Channa</taxon>
    </lineage>
</organism>
<dbReference type="FunFam" id="2.60.40.10:FF:000142">
    <property type="entry name" value="V-set domain-containing T-cell activation inhibitor 1"/>
    <property type="match status" value="1"/>
</dbReference>
<dbReference type="AlphaFoldDB" id="A0A6G1Q685"/>
<dbReference type="InterPro" id="IPR036179">
    <property type="entry name" value="Ig-like_dom_sf"/>
</dbReference>
<evidence type="ECO:0000256" key="9">
    <source>
        <dbReference type="ARBA" id="ARBA00038221"/>
    </source>
</evidence>
<evidence type="ECO:0000256" key="10">
    <source>
        <dbReference type="SAM" id="MobiDB-lite"/>
    </source>
</evidence>
<evidence type="ECO:0000256" key="12">
    <source>
        <dbReference type="SAM" id="SignalP"/>
    </source>
</evidence>
<comment type="subcellular location">
    <subcellularLocation>
        <location evidence="1">Membrane</location>
    </subcellularLocation>
</comment>
<dbReference type="PANTHER" id="PTHR24100">
    <property type="entry name" value="BUTYROPHILIN"/>
    <property type="match status" value="1"/>
</dbReference>
<evidence type="ECO:0000256" key="7">
    <source>
        <dbReference type="ARBA" id="ARBA00023180"/>
    </source>
</evidence>
<dbReference type="GO" id="GO:0042110">
    <property type="term" value="P:T cell activation"/>
    <property type="evidence" value="ECO:0007669"/>
    <property type="project" value="UniProtKB-ARBA"/>
</dbReference>
<dbReference type="InterPro" id="IPR053896">
    <property type="entry name" value="BTN3A2-like_Ig-C"/>
</dbReference>
<keyword evidence="15" id="KW-1185">Reference proteome</keyword>
<dbReference type="PANTHER" id="PTHR24100:SF151">
    <property type="entry name" value="ICOS LIGAND"/>
    <property type="match status" value="1"/>
</dbReference>
<dbReference type="SMART" id="SM00407">
    <property type="entry name" value="IGc1"/>
    <property type="match status" value="1"/>
</dbReference>
<sequence>MCHCNRFASWLIVLLRLSLSTGQSQLICSPRSVVALAGDNVILPCRLEPPISASSRVVEWTRPGLDQEYIHVHQDGKLIYQSQNLLYNHRTALFVDQLKNGNVSMKLFSVKVSDAGRYKCFIPSLWKEAFLQLTVGAVSSPVIAEINVTSSGVLLQCESEGWYPEPEVLWLDGEGNVLSAGPTETVRGPDDLYTVSSRVTVEKRHGNRFTCRVQQNIINQTRETHIHVPADFFMTSPSCSASVTISVLFGLMLILTVVFFFVWKLRQNKTVQENKSRDQLKSKNLGYLDKKKAKLDEDFQRKKEEQKHMEQTLRTLTELREELEKQNEKLKAEKEESETLAEEYEKKMNSVDEEVNKKEGDKMDNKVQGYLKLKDVFKEVKWKLEERKKEPQTLQLITEKLMKGTFDEIKRITVRKEEVEKHMEQIKEQLEETEKQREEIQGNHKSVREEKKSDFNNLVI</sequence>
<keyword evidence="5 11" id="KW-0472">Membrane</keyword>
<dbReference type="GO" id="GO:1903037">
    <property type="term" value="P:regulation of leukocyte cell-cell adhesion"/>
    <property type="evidence" value="ECO:0007669"/>
    <property type="project" value="UniProtKB-ARBA"/>
</dbReference>
<dbReference type="InterPro" id="IPR050504">
    <property type="entry name" value="IgSF_BTN/MOG"/>
</dbReference>
<dbReference type="PROSITE" id="PS50835">
    <property type="entry name" value="IG_LIKE"/>
    <property type="match status" value="2"/>
</dbReference>
<proteinExistence type="inferred from homology"/>
<feature type="domain" description="Ig-like" evidence="13">
    <location>
        <begin position="141"/>
        <end position="227"/>
    </location>
</feature>
<evidence type="ECO:0000313" key="14">
    <source>
        <dbReference type="EMBL" id="KAF3698131.1"/>
    </source>
</evidence>
<accession>A0A6G1Q685</accession>
<dbReference type="Gene3D" id="2.60.40.10">
    <property type="entry name" value="Immunoglobulins"/>
    <property type="match status" value="2"/>
</dbReference>
<dbReference type="Proteomes" id="UP000503349">
    <property type="component" value="Chromosome 13"/>
</dbReference>
<dbReference type="InterPro" id="IPR003597">
    <property type="entry name" value="Ig_C1-set"/>
</dbReference>
<name>A0A6G1Q685_CHAAH</name>
<dbReference type="Pfam" id="PF22705">
    <property type="entry name" value="C2-set_3"/>
    <property type="match status" value="1"/>
</dbReference>
<evidence type="ECO:0000256" key="2">
    <source>
        <dbReference type="ARBA" id="ARBA00022692"/>
    </source>
</evidence>
<feature type="signal peptide" evidence="12">
    <location>
        <begin position="1"/>
        <end position="22"/>
    </location>
</feature>
<dbReference type="Pfam" id="PF07686">
    <property type="entry name" value="V-set"/>
    <property type="match status" value="1"/>
</dbReference>
<dbReference type="GO" id="GO:0001817">
    <property type="term" value="P:regulation of cytokine production"/>
    <property type="evidence" value="ECO:0007669"/>
    <property type="project" value="TreeGrafter"/>
</dbReference>
<dbReference type="FunFam" id="2.60.40.10:FF:000088">
    <property type="entry name" value="Butyrophilin subfamily 1 member A1"/>
    <property type="match status" value="1"/>
</dbReference>
<reference evidence="14 15" key="1">
    <citation type="submission" date="2019-02" db="EMBL/GenBank/DDBJ databases">
        <title>Opniocepnalus argus genome.</title>
        <authorList>
            <person name="Zhou C."/>
            <person name="Xiao S."/>
        </authorList>
    </citation>
    <scope>NUCLEOTIDE SEQUENCE [LARGE SCALE GENOMIC DNA]</scope>
    <source>
        <strain evidence="14">OARG1902GOOAL</strain>
        <tissue evidence="14">Muscle</tissue>
    </source>
</reference>
<comment type="similarity">
    <text evidence="9">Belongs to the SKINT family.</text>
</comment>
<feature type="compositionally biased region" description="Basic and acidic residues" evidence="10">
    <location>
        <begin position="425"/>
        <end position="454"/>
    </location>
</feature>
<dbReference type="SUPFAM" id="SSF48726">
    <property type="entry name" value="Immunoglobulin"/>
    <property type="match status" value="2"/>
</dbReference>
<evidence type="ECO:0000256" key="1">
    <source>
        <dbReference type="ARBA" id="ARBA00004370"/>
    </source>
</evidence>
<feature type="transmembrane region" description="Helical" evidence="11">
    <location>
        <begin position="243"/>
        <end position="263"/>
    </location>
</feature>
<dbReference type="SMART" id="SM00409">
    <property type="entry name" value="IG"/>
    <property type="match status" value="1"/>
</dbReference>
<dbReference type="GO" id="GO:0009897">
    <property type="term" value="C:external side of plasma membrane"/>
    <property type="evidence" value="ECO:0007669"/>
    <property type="project" value="TreeGrafter"/>
</dbReference>
<evidence type="ECO:0000256" key="4">
    <source>
        <dbReference type="ARBA" id="ARBA00022989"/>
    </source>
</evidence>
<keyword evidence="7" id="KW-0325">Glycoprotein</keyword>
<feature type="region of interest" description="Disordered" evidence="10">
    <location>
        <begin position="425"/>
        <end position="460"/>
    </location>
</feature>
<evidence type="ECO:0000256" key="6">
    <source>
        <dbReference type="ARBA" id="ARBA00023157"/>
    </source>
</evidence>
<dbReference type="GO" id="GO:0050852">
    <property type="term" value="P:T cell receptor signaling pathway"/>
    <property type="evidence" value="ECO:0007669"/>
    <property type="project" value="TreeGrafter"/>
</dbReference>
<evidence type="ECO:0000256" key="8">
    <source>
        <dbReference type="ARBA" id="ARBA00023319"/>
    </source>
</evidence>
<dbReference type="SMART" id="SM00406">
    <property type="entry name" value="IGv"/>
    <property type="match status" value="1"/>
</dbReference>
<dbReference type="GO" id="GO:0005102">
    <property type="term" value="F:signaling receptor binding"/>
    <property type="evidence" value="ECO:0007669"/>
    <property type="project" value="TreeGrafter"/>
</dbReference>
<dbReference type="InterPro" id="IPR013106">
    <property type="entry name" value="Ig_V-set"/>
</dbReference>
<keyword evidence="2 11" id="KW-0812">Transmembrane</keyword>
<dbReference type="EMBL" id="CM015724">
    <property type="protein sequence ID" value="KAF3698131.1"/>
    <property type="molecule type" value="Genomic_DNA"/>
</dbReference>
<dbReference type="InterPro" id="IPR003599">
    <property type="entry name" value="Ig_sub"/>
</dbReference>
<evidence type="ECO:0000259" key="13">
    <source>
        <dbReference type="PROSITE" id="PS50835"/>
    </source>
</evidence>